<dbReference type="EMBL" id="JAGGKG010000012">
    <property type="protein sequence ID" value="MBP1906011.1"/>
    <property type="molecule type" value="Genomic_DNA"/>
</dbReference>
<reference evidence="2 3" key="1">
    <citation type="submission" date="2021-03" db="EMBL/GenBank/DDBJ databases">
        <title>Genomic Encyclopedia of Type Strains, Phase IV (KMG-IV): sequencing the most valuable type-strain genomes for metagenomic binning, comparative biology and taxonomic classification.</title>
        <authorList>
            <person name="Goeker M."/>
        </authorList>
    </citation>
    <scope>NUCLEOTIDE SEQUENCE [LARGE SCALE GENOMIC DNA]</scope>
    <source>
        <strain evidence="2 3">DSM 14349</strain>
    </source>
</reference>
<dbReference type="InterPro" id="IPR035167">
    <property type="entry name" value="DUF5316"/>
</dbReference>
<comment type="caution">
    <text evidence="2">The sequence shown here is derived from an EMBL/GenBank/DDBJ whole genome shotgun (WGS) entry which is preliminary data.</text>
</comment>
<gene>
    <name evidence="2" type="ORF">J2Z32_002660</name>
</gene>
<keyword evidence="1" id="KW-0472">Membrane</keyword>
<feature type="transmembrane region" description="Helical" evidence="1">
    <location>
        <begin position="5"/>
        <end position="21"/>
    </location>
</feature>
<evidence type="ECO:0000313" key="3">
    <source>
        <dbReference type="Proteomes" id="UP001519272"/>
    </source>
</evidence>
<keyword evidence="3" id="KW-1185">Reference proteome</keyword>
<dbReference type="Pfam" id="PF17247">
    <property type="entry name" value="DUF5316"/>
    <property type="match status" value="1"/>
</dbReference>
<evidence type="ECO:0000256" key="1">
    <source>
        <dbReference type="SAM" id="Phobius"/>
    </source>
</evidence>
<proteinExistence type="predicted"/>
<dbReference type="RefSeq" id="WP_210089619.1">
    <property type="nucleotide sequence ID" value="NZ_JAGGKG010000012.1"/>
</dbReference>
<evidence type="ECO:0000313" key="2">
    <source>
        <dbReference type="EMBL" id="MBP1906011.1"/>
    </source>
</evidence>
<keyword evidence="1" id="KW-0812">Transmembrane</keyword>
<sequence>MKSILYGAIVSVLTITIMRLTKDIDTALNVTFITGVVIWIISGLLTGSFISGDRSRANYHQETEEDRTSRVKQSQFLFLFGLPFIVMGITVYLIVK</sequence>
<organism evidence="2 3">
    <name type="scientific">Paenibacillus turicensis</name>
    <dbReference type="NCBI Taxonomy" id="160487"/>
    <lineage>
        <taxon>Bacteria</taxon>
        <taxon>Bacillati</taxon>
        <taxon>Bacillota</taxon>
        <taxon>Bacilli</taxon>
        <taxon>Bacillales</taxon>
        <taxon>Paenibacillaceae</taxon>
        <taxon>Paenibacillus</taxon>
    </lineage>
</organism>
<protein>
    <recommendedName>
        <fullName evidence="4">DUF5316 domain-containing protein</fullName>
    </recommendedName>
</protein>
<dbReference type="Proteomes" id="UP001519272">
    <property type="component" value="Unassembled WGS sequence"/>
</dbReference>
<name>A0ABS4FTV7_9BACL</name>
<feature type="transmembrane region" description="Helical" evidence="1">
    <location>
        <begin position="27"/>
        <end position="50"/>
    </location>
</feature>
<evidence type="ECO:0008006" key="4">
    <source>
        <dbReference type="Google" id="ProtNLM"/>
    </source>
</evidence>
<accession>A0ABS4FTV7</accession>
<feature type="transmembrane region" description="Helical" evidence="1">
    <location>
        <begin position="76"/>
        <end position="95"/>
    </location>
</feature>
<keyword evidence="1" id="KW-1133">Transmembrane helix</keyword>